<sequence>MNVSFTKRDPINTTVMDDGTGHMLYDVFTAPWWHLGVSTTTIIDTGGHVVAEYERRLVGYDRVKLHGITTRMLDWLPRRNWWSSDRMLTTPDGQVYVWKSKWNNTFKLYPVDSNVLVVETHNASWGFLNPSHRGGMSVHPELTPFLVDILLSFIICERERRAKEAARKSD</sequence>
<evidence type="ECO:0000313" key="2">
    <source>
        <dbReference type="EMBL" id="RPD61655.1"/>
    </source>
</evidence>
<reference evidence="2" key="1">
    <citation type="journal article" date="2018" name="Genome Biol. Evol.">
        <title>Genomics and development of Lentinus tigrinus, a white-rot wood-decaying mushroom with dimorphic fruiting bodies.</title>
        <authorList>
            <person name="Wu B."/>
            <person name="Xu Z."/>
            <person name="Knudson A."/>
            <person name="Carlson A."/>
            <person name="Chen N."/>
            <person name="Kovaka S."/>
            <person name="LaButti K."/>
            <person name="Lipzen A."/>
            <person name="Pennachio C."/>
            <person name="Riley R."/>
            <person name="Schakwitz W."/>
            <person name="Umezawa K."/>
            <person name="Ohm R.A."/>
            <person name="Grigoriev I.V."/>
            <person name="Nagy L.G."/>
            <person name="Gibbons J."/>
            <person name="Hibbett D."/>
        </authorList>
    </citation>
    <scope>NUCLEOTIDE SEQUENCE [LARGE SCALE GENOMIC DNA]</scope>
    <source>
        <strain evidence="2">ALCF2SS1-6</strain>
    </source>
</reference>
<keyword evidence="3" id="KW-1185">Reference proteome</keyword>
<name>A0A5C2SCW3_9APHY</name>
<gene>
    <name evidence="2" type="ORF">L227DRAFT_652396</name>
</gene>
<proteinExistence type="predicted"/>
<evidence type="ECO:0000259" key="1">
    <source>
        <dbReference type="Pfam" id="PF20236"/>
    </source>
</evidence>
<dbReference type="AlphaFoldDB" id="A0A5C2SCW3"/>
<dbReference type="EMBL" id="ML122261">
    <property type="protein sequence ID" value="RPD61655.1"/>
    <property type="molecule type" value="Genomic_DNA"/>
</dbReference>
<dbReference type="Proteomes" id="UP000313359">
    <property type="component" value="Unassembled WGS sequence"/>
</dbReference>
<accession>A0A5C2SCW3</accession>
<dbReference type="InterPro" id="IPR046528">
    <property type="entry name" value="DUF6593"/>
</dbReference>
<protein>
    <recommendedName>
        <fullName evidence="1">DUF6593 domain-containing protein</fullName>
    </recommendedName>
</protein>
<dbReference type="Pfam" id="PF20236">
    <property type="entry name" value="DUF6593"/>
    <property type="match status" value="1"/>
</dbReference>
<dbReference type="OrthoDB" id="3360976at2759"/>
<feature type="domain" description="DUF6593" evidence="1">
    <location>
        <begin position="9"/>
        <end position="161"/>
    </location>
</feature>
<evidence type="ECO:0000313" key="3">
    <source>
        <dbReference type="Proteomes" id="UP000313359"/>
    </source>
</evidence>
<organism evidence="2 3">
    <name type="scientific">Lentinus tigrinus ALCF2SS1-6</name>
    <dbReference type="NCBI Taxonomy" id="1328759"/>
    <lineage>
        <taxon>Eukaryota</taxon>
        <taxon>Fungi</taxon>
        <taxon>Dikarya</taxon>
        <taxon>Basidiomycota</taxon>
        <taxon>Agaricomycotina</taxon>
        <taxon>Agaricomycetes</taxon>
        <taxon>Polyporales</taxon>
        <taxon>Polyporaceae</taxon>
        <taxon>Lentinus</taxon>
    </lineage>
</organism>